<proteinExistence type="predicted"/>
<organism evidence="1 2">
    <name type="scientific">Oligosphaera ethanolica</name>
    <dbReference type="NCBI Taxonomy" id="760260"/>
    <lineage>
        <taxon>Bacteria</taxon>
        <taxon>Pseudomonadati</taxon>
        <taxon>Lentisphaerota</taxon>
        <taxon>Oligosphaeria</taxon>
        <taxon>Oligosphaerales</taxon>
        <taxon>Oligosphaeraceae</taxon>
        <taxon>Oligosphaera</taxon>
    </lineage>
</organism>
<keyword evidence="2" id="KW-1185">Reference proteome</keyword>
<sequence length="328" mass="37809">MELAIYFTNIDRLSQIDEALRFINLEKIPSFVSSAMFSPDPNHNDYICNMNALTWLNVFTERGLDFSRLYFGQEFCPNLIPSASEVEQAFYYSRQMEWAFTYVTGGYLPDAELKQVQRNLEKLAELTDQAEVVVNDWGVLWLLQEHFPQFEPVIGRLLNKQTRLNLFTKPGLPLPMHVDDITTPVDELRTSQLNAYQDVSLSNPDYLAALKSWGVKKIDMDVTPQGVKRPADGWGLDLGFYYPWGFLGTGRNCPTAGIADPRRMYIVVDSPCPKPCRKYNCSPTFPQFPHKIVQRGPTLFMFHDDYAEAIFAVDARYERFIFEPWIPL</sequence>
<gene>
    <name evidence="1" type="ORF">J3R75_001855</name>
</gene>
<protein>
    <submittedName>
        <fullName evidence="1">Uncharacterized protein</fullName>
    </submittedName>
</protein>
<comment type="caution">
    <text evidence="1">The sequence shown here is derived from an EMBL/GenBank/DDBJ whole genome shotgun (WGS) entry which is preliminary data.</text>
</comment>
<evidence type="ECO:0000313" key="1">
    <source>
        <dbReference type="EMBL" id="MDQ0289748.1"/>
    </source>
</evidence>
<dbReference type="EMBL" id="JAUSVL010000001">
    <property type="protein sequence ID" value="MDQ0289748.1"/>
    <property type="molecule type" value="Genomic_DNA"/>
</dbReference>
<dbReference type="RefSeq" id="WP_307261202.1">
    <property type="nucleotide sequence ID" value="NZ_JAUSVL010000001.1"/>
</dbReference>
<evidence type="ECO:0000313" key="2">
    <source>
        <dbReference type="Proteomes" id="UP001238163"/>
    </source>
</evidence>
<dbReference type="AlphaFoldDB" id="A0AAE3VGA7"/>
<name>A0AAE3VGA7_9BACT</name>
<reference evidence="1" key="1">
    <citation type="submission" date="2023-07" db="EMBL/GenBank/DDBJ databases">
        <title>Genomic Encyclopedia of Type Strains, Phase IV (KMG-IV): sequencing the most valuable type-strain genomes for metagenomic binning, comparative biology and taxonomic classification.</title>
        <authorList>
            <person name="Goeker M."/>
        </authorList>
    </citation>
    <scope>NUCLEOTIDE SEQUENCE</scope>
    <source>
        <strain evidence="1">DSM 24202</strain>
    </source>
</reference>
<dbReference type="Proteomes" id="UP001238163">
    <property type="component" value="Unassembled WGS sequence"/>
</dbReference>
<accession>A0AAE3VGA7</accession>